<gene>
    <name evidence="2" type="ORF">TWF696_003476</name>
</gene>
<reference evidence="2 3" key="1">
    <citation type="submission" date="2019-10" db="EMBL/GenBank/DDBJ databases">
        <authorList>
            <person name="Palmer J.M."/>
        </authorList>
    </citation>
    <scope>NUCLEOTIDE SEQUENCE [LARGE SCALE GENOMIC DNA]</scope>
    <source>
        <strain evidence="2 3">TWF696</strain>
    </source>
</reference>
<feature type="region of interest" description="Disordered" evidence="1">
    <location>
        <begin position="305"/>
        <end position="326"/>
    </location>
</feature>
<dbReference type="EMBL" id="JAVHNQ010000018">
    <property type="protein sequence ID" value="KAK6330380.1"/>
    <property type="molecule type" value="Genomic_DNA"/>
</dbReference>
<proteinExistence type="predicted"/>
<evidence type="ECO:0000256" key="1">
    <source>
        <dbReference type="SAM" id="MobiDB-lite"/>
    </source>
</evidence>
<evidence type="ECO:0000313" key="3">
    <source>
        <dbReference type="Proteomes" id="UP001375240"/>
    </source>
</evidence>
<evidence type="ECO:0000313" key="2">
    <source>
        <dbReference type="EMBL" id="KAK6330380.1"/>
    </source>
</evidence>
<dbReference type="Proteomes" id="UP001375240">
    <property type="component" value="Unassembled WGS sequence"/>
</dbReference>
<sequence length="357" mass="38415">MCYEFVLHIGCGHDRSLLYFRPLPQTSKCLCKAFKRLPPNTGLCQDCDRALKLTRGQSVPPDPLTSENRAKAQAWRSRLDAEVKEREAKRVSKERKDKESSMIAPAAPAADENDKQAATAALRSKKNSEAAHKQRYHSRQKQQGFIDGVIPPFVPQPGETFVQHITAEVVDDAKSGGEMTRLQQALETGVQGFGIINDQGQESWLMASKDHMAKNRDTMNIWTGKIGEPGIGAMVMGGPGYDHFFPALGKPTIGNPGIGIPMMPEGNFPGYYGKNNTAPARDMMGPGPGGLLQPQPSFEKYKSENGRVVTPGEGKENRQLTVTPGSAIDSAAKKASYATAAGCGSPSIAASTSGADN</sequence>
<keyword evidence="3" id="KW-1185">Reference proteome</keyword>
<name>A0AAV9TXI1_9PEZI</name>
<dbReference type="AlphaFoldDB" id="A0AAV9TXI1"/>
<accession>A0AAV9TXI1</accession>
<organism evidence="2 3">
    <name type="scientific">Orbilia brochopaga</name>
    <dbReference type="NCBI Taxonomy" id="3140254"/>
    <lineage>
        <taxon>Eukaryota</taxon>
        <taxon>Fungi</taxon>
        <taxon>Dikarya</taxon>
        <taxon>Ascomycota</taxon>
        <taxon>Pezizomycotina</taxon>
        <taxon>Orbiliomycetes</taxon>
        <taxon>Orbiliales</taxon>
        <taxon>Orbiliaceae</taxon>
        <taxon>Orbilia</taxon>
    </lineage>
</organism>
<comment type="caution">
    <text evidence="2">The sequence shown here is derived from an EMBL/GenBank/DDBJ whole genome shotgun (WGS) entry which is preliminary data.</text>
</comment>
<protein>
    <submittedName>
        <fullName evidence="2">Uncharacterized protein</fullName>
    </submittedName>
</protein>
<feature type="compositionally biased region" description="Basic and acidic residues" evidence="1">
    <location>
        <begin position="79"/>
        <end position="100"/>
    </location>
</feature>
<feature type="region of interest" description="Disordered" evidence="1">
    <location>
        <begin position="79"/>
        <end position="141"/>
    </location>
</feature>